<dbReference type="Proteomes" id="UP000000490">
    <property type="component" value="Chromosome"/>
</dbReference>
<reference evidence="1" key="1">
    <citation type="submission" date="2011-05" db="EMBL/GenBank/DDBJ databases">
        <authorList>
            <person name="Kuske C.R."/>
            <person name="Challacombe J.F."/>
            <person name="Siddaramappa S."/>
            <person name="Petersen J.M."/>
            <person name="Bruce D.C."/>
        </authorList>
    </citation>
    <scope>NUCLEOTIDE SEQUENCE</scope>
    <source>
        <strain evidence="1">TX077308</strain>
    </source>
</reference>
<dbReference type="EMBL" id="CP002872">
    <property type="protein sequence ID" value="AEI36813.1"/>
    <property type="molecule type" value="Genomic_DNA"/>
</dbReference>
<evidence type="ECO:0000313" key="2">
    <source>
        <dbReference type="Proteomes" id="UP000000490"/>
    </source>
</evidence>
<sequence>MAGEINSSSGLNSFPFECLNINERIANLLIEQKIKFKKQNKTKITNQRKVSTNNSSRLSSEENFYSFISNDSRDDYFDVRSSYIDDIDRSFDFSTSEIVVDYLVGSKSWFLIKVSQATDVIINRLNKNNLWNPYLLSSRMAIDHINSLVNNCIAYTVRRFKDNYLLDKDYRSCGTQLDLITRVWNLISNTILERTKKINNDSVEKLLNSDDKKFDNIWWGCPR</sequence>
<dbReference type="RefSeq" id="WP_013923640.1">
    <property type="nucleotide sequence ID" value="NC_015696.1"/>
</dbReference>
<keyword evidence="2" id="KW-1185">Reference proteome</keyword>
<gene>
    <name evidence="1" type="ordered locus">F7308_1889</name>
</gene>
<protein>
    <submittedName>
        <fullName evidence="1">Uncharacterized protein</fullName>
    </submittedName>
</protein>
<evidence type="ECO:0000313" key="1">
    <source>
        <dbReference type="EMBL" id="AEI36813.1"/>
    </source>
</evidence>
<accession>A0ABN3ZPN6</accession>
<organism evidence="1 2">
    <name type="scientific">Francisella salina</name>
    <dbReference type="NCBI Taxonomy" id="573569"/>
    <lineage>
        <taxon>Bacteria</taxon>
        <taxon>Pseudomonadati</taxon>
        <taxon>Pseudomonadota</taxon>
        <taxon>Gammaproteobacteria</taxon>
        <taxon>Thiotrichales</taxon>
        <taxon>Francisellaceae</taxon>
        <taxon>Francisella</taxon>
    </lineage>
</organism>
<proteinExistence type="predicted"/>
<name>A0ABN3ZPN6_FRAST</name>